<evidence type="ECO:0000256" key="1">
    <source>
        <dbReference type="SAM" id="MobiDB-lite"/>
    </source>
</evidence>
<keyword evidence="2" id="KW-0472">Membrane</keyword>
<protein>
    <submittedName>
        <fullName evidence="3">Uncharacterized protein</fullName>
    </submittedName>
</protein>
<keyword evidence="2" id="KW-0812">Transmembrane</keyword>
<organism evidence="3 4">
    <name type="scientific">Geodia barretti</name>
    <name type="common">Barrett's horny sponge</name>
    <dbReference type="NCBI Taxonomy" id="519541"/>
    <lineage>
        <taxon>Eukaryota</taxon>
        <taxon>Metazoa</taxon>
        <taxon>Porifera</taxon>
        <taxon>Demospongiae</taxon>
        <taxon>Heteroscleromorpha</taxon>
        <taxon>Tetractinellida</taxon>
        <taxon>Astrophorina</taxon>
        <taxon>Geodiidae</taxon>
        <taxon>Geodia</taxon>
    </lineage>
</organism>
<feature type="transmembrane region" description="Helical" evidence="2">
    <location>
        <begin position="181"/>
        <end position="210"/>
    </location>
</feature>
<feature type="compositionally biased region" description="Basic and acidic residues" evidence="1">
    <location>
        <begin position="82"/>
        <end position="92"/>
    </location>
</feature>
<dbReference type="EMBL" id="CASHTH010000547">
    <property type="protein sequence ID" value="CAI8003936.1"/>
    <property type="molecule type" value="Genomic_DNA"/>
</dbReference>
<keyword evidence="2" id="KW-1133">Transmembrane helix</keyword>
<dbReference type="AlphaFoldDB" id="A0AA35W226"/>
<feature type="transmembrane region" description="Helical" evidence="2">
    <location>
        <begin position="272"/>
        <end position="291"/>
    </location>
</feature>
<feature type="transmembrane region" description="Helical" evidence="2">
    <location>
        <begin position="144"/>
        <end position="169"/>
    </location>
</feature>
<dbReference type="Proteomes" id="UP001174909">
    <property type="component" value="Unassembled WGS sequence"/>
</dbReference>
<feature type="transmembrane region" description="Helical" evidence="2">
    <location>
        <begin position="350"/>
        <end position="374"/>
    </location>
</feature>
<sequence length="432" mass="49630">MLLVVESVRDKQKAVLEEIKNKNLQSNFKPVVVSLATTKANTGPNNHHKTRGVPTNRDGVEVEEEEEGEEEEEEEEEEEDGERGPGEKMEEVKQKLVEAGVPREHLPGKDEHDHYELETDYIGAYRVREWHGKPLRHLGWGGSFAFFLCLLALILSFECLLWAVALGYYHAKRQEKDISAFILVGFLAGFLLPLLLFVASVLLAIVLDYVTIGRVDARKGIKRFLPSVVFEEGKDFDYWVIEERFYFKLEKRDQHLESKYGLWYSCDKTLSTWLLTGIVALSFLLCLSYFVDITVIEETTLSSCPNDTELYDCFNRSTFNFVDCADGEMRRNVELIHCFRFLRFAVDTHLITSIALTYAFYLVIVTMFGHVFTAMKTLLHLHRTRLWGVAFLVVGGVALVLTIVFLAVLEDTFPFPFPFHIQVTFITVMQVR</sequence>
<name>A0AA35W226_GEOBA</name>
<proteinExistence type="predicted"/>
<reference evidence="3" key="1">
    <citation type="submission" date="2023-03" db="EMBL/GenBank/DDBJ databases">
        <authorList>
            <person name="Steffen K."/>
            <person name="Cardenas P."/>
        </authorList>
    </citation>
    <scope>NUCLEOTIDE SEQUENCE</scope>
</reference>
<feature type="transmembrane region" description="Helical" evidence="2">
    <location>
        <begin position="386"/>
        <end position="409"/>
    </location>
</feature>
<gene>
    <name evidence="3" type="ORF">GBAR_LOCUS3801</name>
</gene>
<accession>A0AA35W226</accession>
<feature type="region of interest" description="Disordered" evidence="1">
    <location>
        <begin position="38"/>
        <end position="92"/>
    </location>
</feature>
<feature type="compositionally biased region" description="Acidic residues" evidence="1">
    <location>
        <begin position="61"/>
        <end position="81"/>
    </location>
</feature>
<evidence type="ECO:0000313" key="4">
    <source>
        <dbReference type="Proteomes" id="UP001174909"/>
    </source>
</evidence>
<evidence type="ECO:0000313" key="3">
    <source>
        <dbReference type="EMBL" id="CAI8003936.1"/>
    </source>
</evidence>
<evidence type="ECO:0000256" key="2">
    <source>
        <dbReference type="SAM" id="Phobius"/>
    </source>
</evidence>
<comment type="caution">
    <text evidence="3">The sequence shown here is derived from an EMBL/GenBank/DDBJ whole genome shotgun (WGS) entry which is preliminary data.</text>
</comment>
<keyword evidence="4" id="KW-1185">Reference proteome</keyword>